<feature type="region of interest" description="Disordered" evidence="4">
    <location>
        <begin position="495"/>
        <end position="515"/>
    </location>
</feature>
<dbReference type="Proteomes" id="UP000037923">
    <property type="component" value="Unassembled WGS sequence"/>
</dbReference>
<dbReference type="RefSeq" id="XP_015661653.1">
    <property type="nucleotide sequence ID" value="XM_015800051.1"/>
</dbReference>
<feature type="compositionally biased region" description="Basic and acidic residues" evidence="4">
    <location>
        <begin position="635"/>
        <end position="647"/>
    </location>
</feature>
<evidence type="ECO:0000259" key="5">
    <source>
        <dbReference type="Pfam" id="PF11931"/>
    </source>
</evidence>
<comment type="caution">
    <text evidence="6">The sequence shown here is derived from an EMBL/GenBank/DDBJ whole genome shotgun (WGS) entry which is preliminary data.</text>
</comment>
<feature type="domain" description="Splicing factor SF3a60 /Prp9 subunit C-terminal" evidence="5">
    <location>
        <begin position="525"/>
        <end position="638"/>
    </location>
</feature>
<dbReference type="GeneID" id="26903189"/>
<dbReference type="InterPro" id="IPR051421">
    <property type="entry name" value="RNA_Proc_DNA_Dmg_Regulator"/>
</dbReference>
<evidence type="ECO:0000256" key="2">
    <source>
        <dbReference type="ARBA" id="ARBA00023242"/>
    </source>
</evidence>
<evidence type="ECO:0000256" key="4">
    <source>
        <dbReference type="SAM" id="MobiDB-lite"/>
    </source>
</evidence>
<evidence type="ECO:0000313" key="7">
    <source>
        <dbReference type="Proteomes" id="UP000037923"/>
    </source>
</evidence>
<keyword evidence="2" id="KW-0539">Nucleus</keyword>
<dbReference type="OMA" id="NERFGAC"/>
<sequence length="647" mass="71863">MQTNVLERVRALEADIEKCIDSIVQQELFASDITNERHRILIDHFVIQQAEVVKTTAEKLLDAYLDEDDITKVQNAPAESEDDVAAALKEFEAKLADIREYHHTYNNLPPIKNELNTPNPKMLNDIFSLNERFGACLDIDAHYTRYSAFMVRTRTVAESCEGADVAEELLAELAPLAPSSILAWSPLWPGRLDFFRFPKALPQILLHETESHRKIVGFELYRAFVDGLLAYLVDFHGRVYPFKKSALERLLTEVEGDGEEYWAALLAAKAEVTSVAAAAASASAVGDDDADANEEGERVAEEEAAVTAEDAAERKAAQRRKAAARIAVENKVSCGLTIPPSLRRHAKNYSLWPIAMIEKLIHTQGGTKKSVEDCDDTKEADAGEKSKAMVKAGYPTSMAEVKAVCMTEAKAAALLHSLLFNAFENTDKALLRDYSRTMEELESDRAQADDEFTASLEELTKNLASTMEGTVAHAARYNLQLALKDTKGSIMNSTNPRYGRGRGGPAAAAPAEVAPEPEEEKAELLGENGEPIPRWLAQLHQLDKVFKCDVCGGTVYKGPKVFREHFGADRHAEGLRRLGVTQHLKSFEGITSIREVVELRDRLSASEGGFRKRLRDNMDHEEIQDGRGRVLSGKVYEHRQNSRRDGR</sequence>
<dbReference type="VEuPathDB" id="TriTrypDB:LpyrH10_04_4480"/>
<dbReference type="GO" id="GO:0005681">
    <property type="term" value="C:spliceosomal complex"/>
    <property type="evidence" value="ECO:0007669"/>
    <property type="project" value="InterPro"/>
</dbReference>
<organism evidence="6 7">
    <name type="scientific">Leptomonas pyrrhocoris</name>
    <name type="common">Firebug parasite</name>
    <dbReference type="NCBI Taxonomy" id="157538"/>
    <lineage>
        <taxon>Eukaryota</taxon>
        <taxon>Discoba</taxon>
        <taxon>Euglenozoa</taxon>
        <taxon>Kinetoplastea</taxon>
        <taxon>Metakinetoplastina</taxon>
        <taxon>Trypanosomatida</taxon>
        <taxon>Trypanosomatidae</taxon>
        <taxon>Leishmaniinae</taxon>
        <taxon>Leptomonas</taxon>
    </lineage>
</organism>
<proteinExistence type="predicted"/>
<feature type="coiled-coil region" evidence="3">
    <location>
        <begin position="431"/>
        <end position="458"/>
    </location>
</feature>
<dbReference type="Pfam" id="PF11931">
    <property type="entry name" value="SF3a60_Prp9_C"/>
    <property type="match status" value="1"/>
</dbReference>
<reference evidence="6 7" key="1">
    <citation type="submission" date="2015-07" db="EMBL/GenBank/DDBJ databases">
        <title>High-quality genome of monoxenous trypanosomatid Leptomonas pyrrhocoris.</title>
        <authorList>
            <person name="Flegontov P."/>
            <person name="Butenko A."/>
            <person name="Firsov S."/>
            <person name="Vlcek C."/>
            <person name="Logacheva M.D."/>
            <person name="Field M."/>
            <person name="Filatov D."/>
            <person name="Flegontova O."/>
            <person name="Gerasimov E."/>
            <person name="Jackson A.P."/>
            <person name="Kelly S."/>
            <person name="Opperdoes F."/>
            <person name="O'Reilly A."/>
            <person name="Votypka J."/>
            <person name="Yurchenko V."/>
            <person name="Lukes J."/>
        </authorList>
    </citation>
    <scope>NUCLEOTIDE SEQUENCE [LARGE SCALE GENOMIC DNA]</scope>
    <source>
        <strain evidence="6">H10</strain>
    </source>
</reference>
<name>A0A0N0VGF9_LEPPY</name>
<gene>
    <name evidence="6" type="ORF">ABB37_02898</name>
</gene>
<evidence type="ECO:0000313" key="6">
    <source>
        <dbReference type="EMBL" id="KPA83214.1"/>
    </source>
</evidence>
<protein>
    <submittedName>
        <fullName evidence="6">Putative splicing factor 3a</fullName>
    </submittedName>
</protein>
<feature type="region of interest" description="Disordered" evidence="4">
    <location>
        <begin position="621"/>
        <end position="647"/>
    </location>
</feature>
<evidence type="ECO:0000256" key="1">
    <source>
        <dbReference type="ARBA" id="ARBA00004123"/>
    </source>
</evidence>
<comment type="subcellular location">
    <subcellularLocation>
        <location evidence="1">Nucleus</location>
    </subcellularLocation>
</comment>
<feature type="compositionally biased region" description="Low complexity" evidence="4">
    <location>
        <begin position="505"/>
        <end position="514"/>
    </location>
</feature>
<accession>A0A0N0VGF9</accession>
<dbReference type="InterPro" id="IPR024598">
    <property type="entry name" value="SF3a60/Prp9_C"/>
</dbReference>
<dbReference type="OrthoDB" id="2160351at2759"/>
<dbReference type="GO" id="GO:0003723">
    <property type="term" value="F:RNA binding"/>
    <property type="evidence" value="ECO:0007669"/>
    <property type="project" value="InterPro"/>
</dbReference>
<dbReference type="PANTHER" id="PTHR12786:SF2">
    <property type="entry name" value="SPLICING FACTOR 3A SUBUNIT 3"/>
    <property type="match status" value="1"/>
</dbReference>
<dbReference type="AlphaFoldDB" id="A0A0N0VGF9"/>
<keyword evidence="7" id="KW-1185">Reference proteome</keyword>
<dbReference type="EMBL" id="LGTL01000004">
    <property type="protein sequence ID" value="KPA83214.1"/>
    <property type="molecule type" value="Genomic_DNA"/>
</dbReference>
<evidence type="ECO:0000256" key="3">
    <source>
        <dbReference type="SAM" id="Coils"/>
    </source>
</evidence>
<dbReference type="GO" id="GO:0000398">
    <property type="term" value="P:mRNA splicing, via spliceosome"/>
    <property type="evidence" value="ECO:0007669"/>
    <property type="project" value="InterPro"/>
</dbReference>
<dbReference type="PANTHER" id="PTHR12786">
    <property type="entry name" value="SPLICING FACTOR SF3A-RELATED"/>
    <property type="match status" value="1"/>
</dbReference>
<keyword evidence="3" id="KW-0175">Coiled coil</keyword>
<feature type="region of interest" description="Disordered" evidence="4">
    <location>
        <begin position="286"/>
        <end position="310"/>
    </location>
</feature>